<dbReference type="InterPro" id="IPR003034">
    <property type="entry name" value="SAP_dom"/>
</dbReference>
<dbReference type="PANTHER" id="PTHR28072:SF1">
    <property type="entry name" value="CRUCIFORM CUTTING ENDONUCLEASE 1, MITOCHONDRIAL-RELATED"/>
    <property type="match status" value="1"/>
</dbReference>
<dbReference type="GO" id="GO:0070336">
    <property type="term" value="F:flap-structured DNA binding"/>
    <property type="evidence" value="ECO:0007669"/>
    <property type="project" value="TreeGrafter"/>
</dbReference>
<dbReference type="GO" id="GO:0000403">
    <property type="term" value="F:Y-form DNA binding"/>
    <property type="evidence" value="ECO:0007669"/>
    <property type="project" value="TreeGrafter"/>
</dbReference>
<proteinExistence type="predicted"/>
<dbReference type="AlphaFoldDB" id="A0A5N6Z8B3"/>
<protein>
    <submittedName>
        <fullName evidence="2">Mitochondrial resolvase Ydc2</fullName>
    </submittedName>
</protein>
<dbReference type="Proteomes" id="UP000327118">
    <property type="component" value="Unassembled WGS sequence"/>
</dbReference>
<dbReference type="OrthoDB" id="5552842at2759"/>
<dbReference type="Gene3D" id="3.30.420.10">
    <property type="entry name" value="Ribonuclease H-like superfamily/Ribonuclease H"/>
    <property type="match status" value="1"/>
</dbReference>
<feature type="non-terminal residue" evidence="2">
    <location>
        <position position="199"/>
    </location>
</feature>
<dbReference type="GO" id="GO:0000402">
    <property type="term" value="F:crossed form four-way junction DNA binding"/>
    <property type="evidence" value="ECO:0007669"/>
    <property type="project" value="TreeGrafter"/>
</dbReference>
<reference evidence="3" key="1">
    <citation type="submission" date="2019-04" db="EMBL/GenBank/DDBJ databases">
        <title>Friends and foes A comparative genomics studyof 23 Aspergillus species from section Flavi.</title>
        <authorList>
            <consortium name="DOE Joint Genome Institute"/>
            <person name="Kjaerbolling I."/>
            <person name="Vesth T."/>
            <person name="Frisvad J.C."/>
            <person name="Nybo J.L."/>
            <person name="Theobald S."/>
            <person name="Kildgaard S."/>
            <person name="Isbrandt T."/>
            <person name="Kuo A."/>
            <person name="Sato A."/>
            <person name="Lyhne E.K."/>
            <person name="Kogle M.E."/>
            <person name="Wiebenga A."/>
            <person name="Kun R.S."/>
            <person name="Lubbers R.J."/>
            <person name="Makela M.R."/>
            <person name="Barry K."/>
            <person name="Chovatia M."/>
            <person name="Clum A."/>
            <person name="Daum C."/>
            <person name="Haridas S."/>
            <person name="He G."/>
            <person name="LaButti K."/>
            <person name="Lipzen A."/>
            <person name="Mondo S."/>
            <person name="Riley R."/>
            <person name="Salamov A."/>
            <person name="Simmons B.A."/>
            <person name="Magnuson J.K."/>
            <person name="Henrissat B."/>
            <person name="Mortensen U.H."/>
            <person name="Larsen T.O."/>
            <person name="Devries R.P."/>
            <person name="Grigoriev I.V."/>
            <person name="Machida M."/>
            <person name="Baker S.E."/>
            <person name="Andersen M.R."/>
        </authorList>
    </citation>
    <scope>NUCLEOTIDE SEQUENCE [LARGE SCALE GENOMIC DNA]</scope>
    <source>
        <strain evidence="3">CBS 553.77</strain>
    </source>
</reference>
<dbReference type="Pfam" id="PF02037">
    <property type="entry name" value="SAP"/>
    <property type="match status" value="1"/>
</dbReference>
<dbReference type="Pfam" id="PF09159">
    <property type="entry name" value="Ydc2-catalyt"/>
    <property type="match status" value="1"/>
</dbReference>
<sequence>MRSSAPLNPTTWLSSLKTSQLQRIAQATGIRTAGPKPTLITRLQTELTQYAYPPPPHDHQGPTNKPPLSILSIDMGIRNLAFAHLLVPNTTALTNPITPTLNAWRRLAVSDLGVLDSPMEPSTERIEDEQKKEIENGKETFHPSLYAPQAYTLVSTLLARYRPTHVLIERQRFRSGGGSAVQEWTLRVGVFEGMLHAVL</sequence>
<dbReference type="GO" id="GO:0004520">
    <property type="term" value="F:DNA endonuclease activity"/>
    <property type="evidence" value="ECO:0007669"/>
    <property type="project" value="TreeGrafter"/>
</dbReference>
<dbReference type="EMBL" id="ML739085">
    <property type="protein sequence ID" value="KAE8353894.1"/>
    <property type="molecule type" value="Genomic_DNA"/>
</dbReference>
<dbReference type="InterPro" id="IPR012337">
    <property type="entry name" value="RNaseH-like_sf"/>
</dbReference>
<gene>
    <name evidence="2" type="ORF">BDV28DRAFT_147599</name>
</gene>
<dbReference type="SUPFAM" id="SSF53098">
    <property type="entry name" value="Ribonuclease H-like"/>
    <property type="match status" value="1"/>
</dbReference>
<dbReference type="SMART" id="SM00513">
    <property type="entry name" value="SAP"/>
    <property type="match status" value="1"/>
</dbReference>
<dbReference type="GO" id="GO:0005739">
    <property type="term" value="C:mitochondrion"/>
    <property type="evidence" value="ECO:0007669"/>
    <property type="project" value="TreeGrafter"/>
</dbReference>
<evidence type="ECO:0000313" key="2">
    <source>
        <dbReference type="EMBL" id="KAE8353894.1"/>
    </source>
</evidence>
<dbReference type="InterPro" id="IPR036397">
    <property type="entry name" value="RNaseH_sf"/>
</dbReference>
<keyword evidence="3" id="KW-1185">Reference proteome</keyword>
<evidence type="ECO:0000259" key="1">
    <source>
        <dbReference type="PROSITE" id="PS50800"/>
    </source>
</evidence>
<evidence type="ECO:0000313" key="3">
    <source>
        <dbReference type="Proteomes" id="UP000327118"/>
    </source>
</evidence>
<dbReference type="InterPro" id="IPR039197">
    <property type="entry name" value="Mrs1/Cce1"/>
</dbReference>
<organism evidence="2 3">
    <name type="scientific">Aspergillus coremiiformis</name>
    <dbReference type="NCBI Taxonomy" id="138285"/>
    <lineage>
        <taxon>Eukaryota</taxon>
        <taxon>Fungi</taxon>
        <taxon>Dikarya</taxon>
        <taxon>Ascomycota</taxon>
        <taxon>Pezizomycotina</taxon>
        <taxon>Eurotiomycetes</taxon>
        <taxon>Eurotiomycetidae</taxon>
        <taxon>Eurotiales</taxon>
        <taxon>Aspergillaceae</taxon>
        <taxon>Aspergillus</taxon>
        <taxon>Aspergillus subgen. Circumdati</taxon>
    </lineage>
</organism>
<dbReference type="InterPro" id="IPR015242">
    <property type="entry name" value="Ydc2_cat"/>
</dbReference>
<feature type="domain" description="SAP" evidence="1">
    <location>
        <begin position="13"/>
        <end position="47"/>
    </location>
</feature>
<name>A0A5N6Z8B3_9EURO</name>
<accession>A0A5N6Z8B3</accession>
<dbReference type="CDD" id="cd16963">
    <property type="entry name" value="CCE1"/>
    <property type="match status" value="1"/>
</dbReference>
<dbReference type="PROSITE" id="PS50800">
    <property type="entry name" value="SAP"/>
    <property type="match status" value="1"/>
</dbReference>
<dbReference type="PANTHER" id="PTHR28072">
    <property type="entry name" value="CRUCIFORM CUTTING ENDONUCLEASE 1, MITOCHONDRIAL-RELATED"/>
    <property type="match status" value="1"/>
</dbReference>